<organism evidence="1 2">
    <name type="scientific">Flavobacterium flevense</name>
    <dbReference type="NCBI Taxonomy" id="983"/>
    <lineage>
        <taxon>Bacteria</taxon>
        <taxon>Pseudomonadati</taxon>
        <taxon>Bacteroidota</taxon>
        <taxon>Flavobacteriia</taxon>
        <taxon>Flavobacteriales</taxon>
        <taxon>Flavobacteriaceae</taxon>
        <taxon>Flavobacterium</taxon>
    </lineage>
</organism>
<name>A0A4Y4B2Z6_9FLAO</name>
<evidence type="ECO:0000313" key="1">
    <source>
        <dbReference type="EMBL" id="GEC73294.1"/>
    </source>
</evidence>
<dbReference type="Proteomes" id="UP000316775">
    <property type="component" value="Unassembled WGS sequence"/>
</dbReference>
<keyword evidence="2" id="KW-1185">Reference proteome</keyword>
<dbReference type="STRING" id="983.SAMN05443543_11617"/>
<sequence length="112" mass="12729">MAVYKNQNTELDKAIARLETDRDLKLEELKEQLSLTYESIKPVNILRESMEDFNNAPDVKNNLLQILVSITGGYLSKKLVLGKSNSFFKKIAGYLLQYGMTTFIAKKTNPNP</sequence>
<accession>A0A4Y4B2Z6</accession>
<evidence type="ECO:0000313" key="2">
    <source>
        <dbReference type="Proteomes" id="UP000316775"/>
    </source>
</evidence>
<dbReference type="RefSeq" id="WP_073247268.1">
    <property type="nucleotide sequence ID" value="NZ_BJNP01000038.1"/>
</dbReference>
<gene>
    <name evidence="1" type="ORF">FFL01_28330</name>
</gene>
<protein>
    <submittedName>
        <fullName evidence="1">Uncharacterized protein</fullName>
    </submittedName>
</protein>
<reference evidence="1 2" key="1">
    <citation type="submission" date="2019-06" db="EMBL/GenBank/DDBJ databases">
        <title>Whole genome shotgun sequence of Flavobacterium flevense NBRC 14960.</title>
        <authorList>
            <person name="Hosoyama A."/>
            <person name="Uohara A."/>
            <person name="Ohji S."/>
            <person name="Ichikawa N."/>
        </authorList>
    </citation>
    <scope>NUCLEOTIDE SEQUENCE [LARGE SCALE GENOMIC DNA]</scope>
    <source>
        <strain evidence="1 2">NBRC 14960</strain>
    </source>
</reference>
<proteinExistence type="predicted"/>
<dbReference type="EMBL" id="BJNP01000038">
    <property type="protein sequence ID" value="GEC73294.1"/>
    <property type="molecule type" value="Genomic_DNA"/>
</dbReference>
<dbReference type="AlphaFoldDB" id="A0A4Y4B2Z6"/>
<comment type="caution">
    <text evidence="1">The sequence shown here is derived from an EMBL/GenBank/DDBJ whole genome shotgun (WGS) entry which is preliminary data.</text>
</comment>
<dbReference type="OrthoDB" id="1443487at2"/>